<evidence type="ECO:0000256" key="1">
    <source>
        <dbReference type="ARBA" id="ARBA00004442"/>
    </source>
</evidence>
<dbReference type="STRING" id="1349767.GJA_5212"/>
<dbReference type="GO" id="GO:0009279">
    <property type="term" value="C:cell outer membrane"/>
    <property type="evidence" value="ECO:0007669"/>
    <property type="project" value="UniProtKB-SubCell"/>
</dbReference>
<organism evidence="4 5">
    <name type="scientific">Janthinobacterium agaricidamnosum NBRC 102515 = DSM 9628</name>
    <dbReference type="NCBI Taxonomy" id="1349767"/>
    <lineage>
        <taxon>Bacteria</taxon>
        <taxon>Pseudomonadati</taxon>
        <taxon>Pseudomonadota</taxon>
        <taxon>Betaproteobacteria</taxon>
        <taxon>Burkholderiales</taxon>
        <taxon>Oxalobacteraceae</taxon>
        <taxon>Janthinobacterium</taxon>
    </lineage>
</organism>
<dbReference type="eggNOG" id="COG3637">
    <property type="taxonomic scope" value="Bacteria"/>
</dbReference>
<name>W0VAG6_9BURK</name>
<sequence>MDPSQFVELRTPASSPFLKDKHMKKILFALIASATTLTAGMSMAHAEGAYAGVGVTASRYKFDVPNVASGDDHSGTKAAGKLFAGYDFNQTWAVEGGYEDFGSRDYNFTQNGGATGSVSTASHGFYVAGKATMPVNDQVGVFGKLGVARNHDSISGSGAAAGLSGDNKTGLYASVGAQYAINKNVSLTAEVEHFGQSADQGHKSTALSLGARYNF</sequence>
<evidence type="ECO:0000313" key="4">
    <source>
        <dbReference type="EMBL" id="CDG85809.1"/>
    </source>
</evidence>
<keyword evidence="4" id="KW-0472">Membrane</keyword>
<keyword evidence="5" id="KW-1185">Reference proteome</keyword>
<dbReference type="InterPro" id="IPR027385">
    <property type="entry name" value="Beta-barrel_OMP"/>
</dbReference>
<keyword evidence="2" id="KW-0732">Signal</keyword>
<feature type="domain" description="Outer membrane protein beta-barrel" evidence="3">
    <location>
        <begin position="34"/>
        <end position="215"/>
    </location>
</feature>
<evidence type="ECO:0000313" key="5">
    <source>
        <dbReference type="Proteomes" id="UP000027604"/>
    </source>
</evidence>
<dbReference type="SUPFAM" id="SSF56925">
    <property type="entry name" value="OMPA-like"/>
    <property type="match status" value="1"/>
</dbReference>
<dbReference type="EMBL" id="HG322949">
    <property type="protein sequence ID" value="CDG85809.1"/>
    <property type="molecule type" value="Genomic_DNA"/>
</dbReference>
<dbReference type="PATRIC" id="fig|1349767.4.peg.1812"/>
<dbReference type="AlphaFoldDB" id="W0VAG6"/>
<accession>W0VAG6</accession>
<dbReference type="InterPro" id="IPR011250">
    <property type="entry name" value="OMP/PagP_B-barrel"/>
</dbReference>
<evidence type="ECO:0000256" key="2">
    <source>
        <dbReference type="ARBA" id="ARBA00022729"/>
    </source>
</evidence>
<gene>
    <name evidence="4" type="ORF">GJA_5212</name>
</gene>
<evidence type="ECO:0000259" key="3">
    <source>
        <dbReference type="Pfam" id="PF13505"/>
    </source>
</evidence>
<dbReference type="KEGG" id="jag:GJA_5212"/>
<dbReference type="HOGENOM" id="CLU_111525_0_0_4"/>
<reference evidence="4 5" key="1">
    <citation type="journal article" date="2015" name="Genome Announc.">
        <title>Genome Sequence of Mushroom Soft-Rot Pathogen Janthinobacterium agaricidamnosum.</title>
        <authorList>
            <person name="Graupner K."/>
            <person name="Lackner G."/>
            <person name="Hertweck C."/>
        </authorList>
    </citation>
    <scope>NUCLEOTIDE SEQUENCE [LARGE SCALE GENOMIC DNA]</scope>
    <source>
        <strain evidence="5">NBRC 102515 / DSM 9628</strain>
    </source>
</reference>
<dbReference type="Pfam" id="PF13505">
    <property type="entry name" value="OMP_b-brl"/>
    <property type="match status" value="1"/>
</dbReference>
<dbReference type="Gene3D" id="2.40.160.20">
    <property type="match status" value="1"/>
</dbReference>
<dbReference type="Proteomes" id="UP000027604">
    <property type="component" value="Chromosome I"/>
</dbReference>
<proteinExistence type="predicted"/>
<keyword evidence="4" id="KW-0812">Transmembrane</keyword>
<protein>
    <submittedName>
        <fullName evidence="4">OmpA-like transmembrane domain protein</fullName>
    </submittedName>
</protein>
<comment type="subcellular location">
    <subcellularLocation>
        <location evidence="1">Cell outer membrane</location>
    </subcellularLocation>
</comment>